<organism evidence="1">
    <name type="scientific">bioreactor metagenome</name>
    <dbReference type="NCBI Taxonomy" id="1076179"/>
    <lineage>
        <taxon>unclassified sequences</taxon>
        <taxon>metagenomes</taxon>
        <taxon>ecological metagenomes</taxon>
    </lineage>
</organism>
<sequence>MGAGTFKVGEHDVRRAQGDGGRLVHGAHHQAGGVGCGLGQQARVAVGKVHGPGVGGAGVAAPVRGALRGGEGSGDGRAGRAVVHDGQQLAPRGQSPAGGEAAIRGAGCRARGVGPALRGQGGGAPDETGHAVRHAAAAQGDEVERRRARLCVAAIAPVLAGVVRQRGTRHGRARRVEALRLAGVVHLGAGQGGQQGQRRQEFEAFLAFGAWWISAGSSVFNGSLH</sequence>
<proteinExistence type="predicted"/>
<reference evidence="1" key="1">
    <citation type="submission" date="2019-08" db="EMBL/GenBank/DDBJ databases">
        <authorList>
            <person name="Kucharzyk K."/>
            <person name="Murdoch R.W."/>
            <person name="Higgins S."/>
            <person name="Loffler F."/>
        </authorList>
    </citation>
    <scope>NUCLEOTIDE SEQUENCE</scope>
</reference>
<accession>A0A645EBG7</accession>
<protein>
    <submittedName>
        <fullName evidence="1">Uncharacterized protein</fullName>
    </submittedName>
</protein>
<gene>
    <name evidence="1" type="ORF">SDC9_146206</name>
</gene>
<comment type="caution">
    <text evidence="1">The sequence shown here is derived from an EMBL/GenBank/DDBJ whole genome shotgun (WGS) entry which is preliminary data.</text>
</comment>
<evidence type="ECO:0000313" key="1">
    <source>
        <dbReference type="EMBL" id="MPM99016.1"/>
    </source>
</evidence>
<dbReference type="AlphaFoldDB" id="A0A645EBG7"/>
<dbReference type="EMBL" id="VSSQ01045141">
    <property type="protein sequence ID" value="MPM99016.1"/>
    <property type="molecule type" value="Genomic_DNA"/>
</dbReference>
<name>A0A645EBG7_9ZZZZ</name>